<dbReference type="GO" id="GO:0004514">
    <property type="term" value="F:nicotinate-nucleotide diphosphorylase (carboxylating) activity"/>
    <property type="evidence" value="ECO:0007669"/>
    <property type="project" value="InterPro"/>
</dbReference>
<dbReference type="Gene3D" id="3.90.1170.20">
    <property type="entry name" value="Quinolinate phosphoribosyl transferase, N-terminal domain"/>
    <property type="match status" value="1"/>
</dbReference>
<dbReference type="EMBL" id="CP041165">
    <property type="protein sequence ID" value="QOP41264.1"/>
    <property type="molecule type" value="Genomic_DNA"/>
</dbReference>
<evidence type="ECO:0000256" key="3">
    <source>
        <dbReference type="ARBA" id="ARBA00022676"/>
    </source>
</evidence>
<keyword evidence="3 5" id="KW-0328">Glycosyltransferase</keyword>
<dbReference type="InterPro" id="IPR013785">
    <property type="entry name" value="Aldolase_TIM"/>
</dbReference>
<gene>
    <name evidence="8" type="primary">modD</name>
    <name evidence="8" type="ORF">FJR03_05710</name>
</gene>
<protein>
    <recommendedName>
        <fullName evidence="2">Putative pyrophosphorylase ModD</fullName>
    </recommendedName>
</protein>
<dbReference type="KEGG" id="smax:FJR03_05710"/>
<evidence type="ECO:0000256" key="1">
    <source>
        <dbReference type="ARBA" id="ARBA00009400"/>
    </source>
</evidence>
<dbReference type="GO" id="GO:0005737">
    <property type="term" value="C:cytoplasm"/>
    <property type="evidence" value="ECO:0007669"/>
    <property type="project" value="TreeGrafter"/>
</dbReference>
<comment type="similarity">
    <text evidence="1 5">Belongs to the NadC/ModD family.</text>
</comment>
<dbReference type="InterPro" id="IPR022412">
    <property type="entry name" value="Quinolinate_PRibosylTrfase_N"/>
</dbReference>
<evidence type="ECO:0000313" key="8">
    <source>
        <dbReference type="EMBL" id="QOP41264.1"/>
    </source>
</evidence>
<dbReference type="PANTHER" id="PTHR32179:SF4">
    <property type="entry name" value="PYROPHOSPHORYLASE MODD-RELATED"/>
    <property type="match status" value="1"/>
</dbReference>
<dbReference type="GO" id="GO:0009435">
    <property type="term" value="P:NAD+ biosynthetic process"/>
    <property type="evidence" value="ECO:0007669"/>
    <property type="project" value="InterPro"/>
</dbReference>
<dbReference type="FunFam" id="3.20.20.70:FF:000030">
    <property type="entry name" value="Nicotinate-nucleotide pyrophosphorylase, carboxylating"/>
    <property type="match status" value="1"/>
</dbReference>
<dbReference type="PANTHER" id="PTHR32179">
    <property type="entry name" value="NICOTINATE-NUCLEOTIDE PYROPHOSPHORYLASE [CARBOXYLATING]"/>
    <property type="match status" value="1"/>
</dbReference>
<dbReference type="SUPFAM" id="SSF51690">
    <property type="entry name" value="Nicotinate/Quinolinate PRTase C-terminal domain-like"/>
    <property type="match status" value="1"/>
</dbReference>
<keyword evidence="9" id="KW-1185">Reference proteome</keyword>
<accession>A0A7M1AV10</accession>
<dbReference type="Proteomes" id="UP000593910">
    <property type="component" value="Chromosome"/>
</dbReference>
<dbReference type="AlphaFoldDB" id="A0A7M1AV10"/>
<dbReference type="GO" id="GO:0034213">
    <property type="term" value="P:quinolinate catabolic process"/>
    <property type="evidence" value="ECO:0007669"/>
    <property type="project" value="TreeGrafter"/>
</dbReference>
<dbReference type="RefSeq" id="WP_193114682.1">
    <property type="nucleotide sequence ID" value="NZ_CP041165.1"/>
</dbReference>
<dbReference type="InterPro" id="IPR006242">
    <property type="entry name" value="ModD"/>
</dbReference>
<proteinExistence type="inferred from homology"/>
<dbReference type="Pfam" id="PF02749">
    <property type="entry name" value="QRPTase_N"/>
    <property type="match status" value="1"/>
</dbReference>
<feature type="domain" description="Quinolinate phosphoribosyl transferase C-terminal" evidence="6">
    <location>
        <begin position="108"/>
        <end position="269"/>
    </location>
</feature>
<dbReference type="InterPro" id="IPR036068">
    <property type="entry name" value="Nicotinate_pribotase-like_C"/>
</dbReference>
<dbReference type="Gene3D" id="3.20.20.70">
    <property type="entry name" value="Aldolase class I"/>
    <property type="match status" value="1"/>
</dbReference>
<keyword evidence="4 5" id="KW-0808">Transferase</keyword>
<dbReference type="InterPro" id="IPR002638">
    <property type="entry name" value="Quinolinate_PRibosylTrfase_C"/>
</dbReference>
<evidence type="ECO:0000259" key="7">
    <source>
        <dbReference type="Pfam" id="PF02749"/>
    </source>
</evidence>
<dbReference type="NCBIfam" id="TIGR01334">
    <property type="entry name" value="modD"/>
    <property type="match status" value="1"/>
</dbReference>
<reference evidence="8 9" key="1">
    <citation type="submission" date="2019-06" db="EMBL/GenBank/DDBJ databases">
        <title>Sulfurimonas gotlandica sp. nov., a chemoautotrophic and psychrotolerant epsilonproteobacterium isolated from a pelagic redoxcline, and an emended description of the genus Sulfurimonas.</title>
        <authorList>
            <person name="Wang S."/>
            <person name="Jiang L."/>
            <person name="Shao Z."/>
        </authorList>
    </citation>
    <scope>NUCLEOTIDE SEQUENCE [LARGE SCALE GENOMIC DNA]</scope>
    <source>
        <strain evidence="8 9">B2</strain>
    </source>
</reference>
<sequence>MRLSDHELWEYIREDIPYFDLTTHLLDSKVQNKQAVLKIKTREDIVVACIEEAARIGELLGCRATYEIRSGSLIKEGSSFLELQGDAKTLHQAWRVTQILLEYSCGMATAAHKMVQEVKEVNAKCEIFVTRKSFPFAKHFVMRSLVSAGVLPHRLGLSESVLIFDNHRALYDTQDEFEAAIPEIKERCVEKKLVIESDSLEDAQKMLSLGADVIQMDKTTPEKLQQLVEYKNKYYPAAKIIAAGGINRRNAKEYAATGIDAIVTSSLYSAGLCDLTSTFQTL</sequence>
<dbReference type="InterPro" id="IPR037128">
    <property type="entry name" value="Quinolinate_PRibosylTase_N_sf"/>
</dbReference>
<organism evidence="8 9">
    <name type="scientific">Sulfurimonas marina</name>
    <dbReference type="NCBI Taxonomy" id="2590551"/>
    <lineage>
        <taxon>Bacteria</taxon>
        <taxon>Pseudomonadati</taxon>
        <taxon>Campylobacterota</taxon>
        <taxon>Epsilonproteobacteria</taxon>
        <taxon>Campylobacterales</taxon>
        <taxon>Sulfurimonadaceae</taxon>
        <taxon>Sulfurimonas</taxon>
    </lineage>
</organism>
<dbReference type="PIRSF" id="PIRSF006250">
    <property type="entry name" value="NadC_ModD"/>
    <property type="match status" value="1"/>
</dbReference>
<feature type="domain" description="Quinolinate phosphoribosyl transferase N-terminal" evidence="7">
    <location>
        <begin position="20"/>
        <end position="105"/>
    </location>
</feature>
<name>A0A7M1AV10_9BACT</name>
<dbReference type="InterPro" id="IPR027277">
    <property type="entry name" value="NadC/ModD"/>
</dbReference>
<evidence type="ECO:0000256" key="4">
    <source>
        <dbReference type="ARBA" id="ARBA00022679"/>
    </source>
</evidence>
<evidence type="ECO:0000256" key="5">
    <source>
        <dbReference type="PIRNR" id="PIRNR006250"/>
    </source>
</evidence>
<evidence type="ECO:0000313" key="9">
    <source>
        <dbReference type="Proteomes" id="UP000593910"/>
    </source>
</evidence>
<dbReference type="SUPFAM" id="SSF54675">
    <property type="entry name" value="Nicotinate/Quinolinate PRTase N-terminal domain-like"/>
    <property type="match status" value="1"/>
</dbReference>
<evidence type="ECO:0000259" key="6">
    <source>
        <dbReference type="Pfam" id="PF01729"/>
    </source>
</evidence>
<evidence type="ECO:0000256" key="2">
    <source>
        <dbReference type="ARBA" id="ARBA00019205"/>
    </source>
</evidence>
<dbReference type="Pfam" id="PF01729">
    <property type="entry name" value="QRPTase_C"/>
    <property type="match status" value="1"/>
</dbReference>